<organism evidence="2 3">
    <name type="scientific">Dibothriocephalus latus</name>
    <name type="common">Fish tapeworm</name>
    <name type="synonym">Diphyllobothrium latum</name>
    <dbReference type="NCBI Taxonomy" id="60516"/>
    <lineage>
        <taxon>Eukaryota</taxon>
        <taxon>Metazoa</taxon>
        <taxon>Spiralia</taxon>
        <taxon>Lophotrochozoa</taxon>
        <taxon>Platyhelminthes</taxon>
        <taxon>Cestoda</taxon>
        <taxon>Eucestoda</taxon>
        <taxon>Diphyllobothriidea</taxon>
        <taxon>Diphyllobothriidae</taxon>
        <taxon>Dibothriocephalus</taxon>
    </lineage>
</organism>
<keyword evidence="3" id="KW-1185">Reference proteome</keyword>
<dbReference type="InterPro" id="IPR021967">
    <property type="entry name" value="Nup98_C"/>
</dbReference>
<dbReference type="OrthoDB" id="3797628at2759"/>
<gene>
    <name evidence="2" type="ORF">DILT_LOCUS6165</name>
</gene>
<sequence>MELCGPFFDAGLPTGGSCRVSWSCSRVPNEHYQLVVSRQEIDLRAFDVDPSMPIPAVTSQIGSVMVITSLKSPMGPEEEVLLASALQTSQQSFDEEVDGETPFCPKLLPTPGLKVLESYLASRDLVGATADQDSPQFSRLAAFYRAVEIDQLRPWMLLHLKELGLSNLLEFTQSQDAEPIAKLRDLWSTGANLSRQNLFEGIFACLCCGETGLACRIAVAGQLPSMAIVLSQAPNGDPQFKHDILRQLQTWHELKMDKRIPKVILSIYALLAGQIHLPHPDYANEVLDILEGVSYQQALGVHLWYLTDYTTGLLGALKLFSENWHSLTTAVAPPCPPTVTDLHTAGKPRSTATAIGMMQPRVLKSRDWPRDVAYHLLRLKCRRWHSLERTLDPTSFLLRQGDCLNRNTPALSDWSASWHLWRVLYALGYRQLNPLATSRLHSEFACQLESSGLWHWAIFVLLHEQDPRVRASSVKQVIGRHVSLQPRAVLSQGKENEFFHLDDPDTACLARSRLAGLPFSAKARRRRHLFASLEAAHWLAADHVDAAHDVCLRHLLPDFILHSESSATLLPTSANFGKSKASGLLASRLLSVLKPFIQLPPEKSPSSFNTGKSAHPTSQI</sequence>
<feature type="domain" description="Nuclear pore complex protein NUP96 C-terminal" evidence="1">
    <location>
        <begin position="200"/>
        <end position="487"/>
    </location>
</feature>
<protein>
    <recommendedName>
        <fullName evidence="1">Nuclear pore complex protein NUP96 C-terminal domain-containing protein</fullName>
    </recommendedName>
</protein>
<dbReference type="Gene3D" id="1.25.40.690">
    <property type="match status" value="1"/>
</dbReference>
<dbReference type="EMBL" id="UYRU01048925">
    <property type="protein sequence ID" value="VDN10334.1"/>
    <property type="molecule type" value="Genomic_DNA"/>
</dbReference>
<dbReference type="AlphaFoldDB" id="A0A3P7L0V6"/>
<name>A0A3P7L0V6_DIBLA</name>
<reference evidence="2 3" key="1">
    <citation type="submission" date="2018-11" db="EMBL/GenBank/DDBJ databases">
        <authorList>
            <consortium name="Pathogen Informatics"/>
        </authorList>
    </citation>
    <scope>NUCLEOTIDE SEQUENCE [LARGE SCALE GENOMIC DNA]</scope>
</reference>
<evidence type="ECO:0000313" key="3">
    <source>
        <dbReference type="Proteomes" id="UP000281553"/>
    </source>
</evidence>
<accession>A0A3P7L0V6</accession>
<proteinExistence type="predicted"/>
<dbReference type="Proteomes" id="UP000281553">
    <property type="component" value="Unassembled WGS sequence"/>
</dbReference>
<dbReference type="Pfam" id="PF12110">
    <property type="entry name" value="Nup96"/>
    <property type="match status" value="1"/>
</dbReference>
<evidence type="ECO:0000313" key="2">
    <source>
        <dbReference type="EMBL" id="VDN10334.1"/>
    </source>
</evidence>
<evidence type="ECO:0000259" key="1">
    <source>
        <dbReference type="Pfam" id="PF12110"/>
    </source>
</evidence>